<evidence type="ECO:0000313" key="1">
    <source>
        <dbReference type="EMBL" id="UQX13358.1"/>
    </source>
</evidence>
<accession>A0ABY4QSP5</accession>
<name>A0ABY4QSP5_9MYCO</name>
<proteinExistence type="predicted"/>
<gene>
    <name evidence="1" type="ORF">M5I08_14270</name>
</gene>
<keyword evidence="2" id="KW-1185">Reference proteome</keyword>
<dbReference type="RefSeq" id="WP_249763455.1">
    <property type="nucleotide sequence ID" value="NZ_CAJUXY010000084.1"/>
</dbReference>
<protein>
    <submittedName>
        <fullName evidence="1">Uncharacterized protein</fullName>
    </submittedName>
</protein>
<evidence type="ECO:0000313" key="2">
    <source>
        <dbReference type="Proteomes" id="UP001056610"/>
    </source>
</evidence>
<sequence>MTRFRRTRPAPHTRRFLAERTQHLTGPPDVWTLTPVTGAIDGRPLRGDGAAR</sequence>
<reference evidence="1" key="1">
    <citation type="submission" date="2022-05" db="EMBL/GenBank/DDBJ databases">
        <title>A methanotrophic Mycobacterium dominates a cave microbial ecosystem.</title>
        <authorList>
            <person name="Van Spanning R.J.M."/>
            <person name="Guan Q."/>
            <person name="Melkonian C."/>
            <person name="Gallant J."/>
            <person name="Polerecky L."/>
            <person name="Flot J.-F."/>
            <person name="Brandt B.W."/>
            <person name="Braster M."/>
            <person name="Iturbe Espinoza P."/>
            <person name="Aerts J."/>
            <person name="Meima-Franke M."/>
            <person name="Piersma S.R."/>
            <person name="Bunduc C."/>
            <person name="Ummels R."/>
            <person name="Pain A."/>
            <person name="Fleming E.J."/>
            <person name="van der Wel N."/>
            <person name="Gherman V.D."/>
            <person name="Sarbu S.M."/>
            <person name="Bodelier P.L.E."/>
            <person name="Bitter W."/>
        </authorList>
    </citation>
    <scope>NUCLEOTIDE SEQUENCE</scope>
    <source>
        <strain evidence="1">Sulfur Cave</strain>
    </source>
</reference>
<organism evidence="1 2">
    <name type="scientific">Candidatus Mycobacterium methanotrophicum</name>
    <dbReference type="NCBI Taxonomy" id="2943498"/>
    <lineage>
        <taxon>Bacteria</taxon>
        <taxon>Bacillati</taxon>
        <taxon>Actinomycetota</taxon>
        <taxon>Actinomycetes</taxon>
        <taxon>Mycobacteriales</taxon>
        <taxon>Mycobacteriaceae</taxon>
        <taxon>Mycobacterium</taxon>
    </lineage>
</organism>
<dbReference type="Proteomes" id="UP001056610">
    <property type="component" value="Chromosome"/>
</dbReference>
<dbReference type="EMBL" id="CP097320">
    <property type="protein sequence ID" value="UQX13358.1"/>
    <property type="molecule type" value="Genomic_DNA"/>
</dbReference>